<keyword evidence="7" id="KW-1185">Reference proteome</keyword>
<accession>A0A9P9DAP5</accession>
<dbReference type="InterPro" id="IPR013595">
    <property type="entry name" value="Pept_S33_TAP-like_C"/>
</dbReference>
<reference evidence="6" key="1">
    <citation type="journal article" date="2021" name="Nat. Commun.">
        <title>Genetic determinants of endophytism in the Arabidopsis root mycobiome.</title>
        <authorList>
            <person name="Mesny F."/>
            <person name="Miyauchi S."/>
            <person name="Thiergart T."/>
            <person name="Pickel B."/>
            <person name="Atanasova L."/>
            <person name="Karlsson M."/>
            <person name="Huettel B."/>
            <person name="Barry K.W."/>
            <person name="Haridas S."/>
            <person name="Chen C."/>
            <person name="Bauer D."/>
            <person name="Andreopoulos W."/>
            <person name="Pangilinan J."/>
            <person name="LaButti K."/>
            <person name="Riley R."/>
            <person name="Lipzen A."/>
            <person name="Clum A."/>
            <person name="Drula E."/>
            <person name="Henrissat B."/>
            <person name="Kohler A."/>
            <person name="Grigoriev I.V."/>
            <person name="Martin F.M."/>
            <person name="Hacquard S."/>
        </authorList>
    </citation>
    <scope>NUCLEOTIDE SEQUENCE</scope>
    <source>
        <strain evidence="6">MPI-CAGE-CH-0243</strain>
    </source>
</reference>
<evidence type="ECO:0000313" key="7">
    <source>
        <dbReference type="Proteomes" id="UP000700596"/>
    </source>
</evidence>
<proteinExistence type="inferred from homology"/>
<feature type="domain" description="Peptidase S33 tripeptidyl aminopeptidase-like C-terminal" evidence="5">
    <location>
        <begin position="468"/>
        <end position="538"/>
    </location>
</feature>
<keyword evidence="2" id="KW-0378">Hydrolase</keyword>
<dbReference type="Pfam" id="PF00561">
    <property type="entry name" value="Abhydrolase_1"/>
    <property type="match status" value="1"/>
</dbReference>
<dbReference type="InterPro" id="IPR000073">
    <property type="entry name" value="AB_hydrolase_1"/>
</dbReference>
<name>A0A9P9DAP5_9PLEO</name>
<dbReference type="Pfam" id="PF08386">
    <property type="entry name" value="Abhydrolase_4"/>
    <property type="match status" value="1"/>
</dbReference>
<dbReference type="Proteomes" id="UP000700596">
    <property type="component" value="Unassembled WGS sequence"/>
</dbReference>
<evidence type="ECO:0000259" key="5">
    <source>
        <dbReference type="Pfam" id="PF08386"/>
    </source>
</evidence>
<keyword evidence="3" id="KW-0732">Signal</keyword>
<dbReference type="InterPro" id="IPR029058">
    <property type="entry name" value="AB_hydrolase_fold"/>
</dbReference>
<protein>
    <recommendedName>
        <fullName evidence="8">Alpha/beta-hydrolase</fullName>
    </recommendedName>
</protein>
<evidence type="ECO:0000256" key="1">
    <source>
        <dbReference type="ARBA" id="ARBA00010088"/>
    </source>
</evidence>
<dbReference type="PANTHER" id="PTHR43248:SF25">
    <property type="entry name" value="AB HYDROLASE-1 DOMAIN-CONTAINING PROTEIN-RELATED"/>
    <property type="match status" value="1"/>
</dbReference>
<dbReference type="OrthoDB" id="425534at2759"/>
<comment type="similarity">
    <text evidence="1">Belongs to the peptidase S33 family.</text>
</comment>
<evidence type="ECO:0000259" key="4">
    <source>
        <dbReference type="Pfam" id="PF00561"/>
    </source>
</evidence>
<feature type="chain" id="PRO_5040452521" description="Alpha/beta-hydrolase" evidence="3">
    <location>
        <begin position="30"/>
        <end position="550"/>
    </location>
</feature>
<comment type="caution">
    <text evidence="6">The sequence shown here is derived from an EMBL/GenBank/DDBJ whole genome shotgun (WGS) entry which is preliminary data.</text>
</comment>
<gene>
    <name evidence="6" type="ORF">B0J11DRAFT_583950</name>
</gene>
<dbReference type="InterPro" id="IPR051601">
    <property type="entry name" value="Serine_prot/Carboxylest_S33"/>
</dbReference>
<dbReference type="AlphaFoldDB" id="A0A9P9DAP5"/>
<evidence type="ECO:0000313" key="6">
    <source>
        <dbReference type="EMBL" id="KAH7115900.1"/>
    </source>
</evidence>
<dbReference type="PANTHER" id="PTHR43248">
    <property type="entry name" value="2-SUCCINYL-6-HYDROXY-2,4-CYCLOHEXADIENE-1-CARBOXYLATE SYNTHASE"/>
    <property type="match status" value="1"/>
</dbReference>
<dbReference type="EMBL" id="JAGMWT010000015">
    <property type="protein sequence ID" value="KAH7115900.1"/>
    <property type="molecule type" value="Genomic_DNA"/>
</dbReference>
<feature type="domain" description="AB hydrolase-1" evidence="4">
    <location>
        <begin position="122"/>
        <end position="280"/>
    </location>
</feature>
<organism evidence="6 7">
    <name type="scientific">Dendryphion nanum</name>
    <dbReference type="NCBI Taxonomy" id="256645"/>
    <lineage>
        <taxon>Eukaryota</taxon>
        <taxon>Fungi</taxon>
        <taxon>Dikarya</taxon>
        <taxon>Ascomycota</taxon>
        <taxon>Pezizomycotina</taxon>
        <taxon>Dothideomycetes</taxon>
        <taxon>Pleosporomycetidae</taxon>
        <taxon>Pleosporales</taxon>
        <taxon>Torulaceae</taxon>
        <taxon>Dendryphion</taxon>
    </lineage>
</organism>
<feature type="signal peptide" evidence="3">
    <location>
        <begin position="1"/>
        <end position="29"/>
    </location>
</feature>
<dbReference type="Gene3D" id="3.40.50.1820">
    <property type="entry name" value="alpha/beta hydrolase"/>
    <property type="match status" value="1"/>
</dbReference>
<sequence>MSLSSLSSFSSIVTTPLVISALLLTPVTAQPIQNTTSTTIDWNLIPPSPNLTWTPCLTTYLCARLTVPLSYVDPSLGTTTLAYLKLPARNETLSTPSIQLNGGGPGVSGIYTLLTAGSSLRSIFSSSYNLIAFDPRGVNNSSPSLSCFPPTNPAGQKWENEFLRVVDEKDPQSIRTYYQNALGYSKWCTETHRNTTAAYSSTPAVAADMLHFARLESQSRGLPAEDAKVWYYGGSYGTVLGATFAALYPQHIGRLILDGVVDTDDYYAGRWTAGSADTNLAFSDFAEKCHRAGERKCAIWAPSPTAIESRAERAIDSVRAAPIPVTNRAVVSVPQLLRIEHVINFIVLQLYSQSSFPALAAGIRSLETRQVDALWVLYQEFLDSGFLRQMDTAFLACLDKDKGESAGGALGLGLETVEQWESYVRETGRVNKWNAGGWLGLAGMCVGREGIRALGSRRVAGPIGANSTSNPILFISNSIDAATAIRGAHKMSSRFPDSVVLEQRVNGHGFFGFPSQCTKAHVRAYLEHAILPAEGTVCEVDVGSPFDVVV</sequence>
<evidence type="ECO:0000256" key="3">
    <source>
        <dbReference type="SAM" id="SignalP"/>
    </source>
</evidence>
<dbReference type="SUPFAM" id="SSF53474">
    <property type="entry name" value="alpha/beta-Hydrolases"/>
    <property type="match status" value="1"/>
</dbReference>
<evidence type="ECO:0000256" key="2">
    <source>
        <dbReference type="ARBA" id="ARBA00022801"/>
    </source>
</evidence>
<dbReference type="GO" id="GO:0016787">
    <property type="term" value="F:hydrolase activity"/>
    <property type="evidence" value="ECO:0007669"/>
    <property type="project" value="UniProtKB-KW"/>
</dbReference>
<evidence type="ECO:0008006" key="8">
    <source>
        <dbReference type="Google" id="ProtNLM"/>
    </source>
</evidence>